<dbReference type="InterPro" id="IPR000008">
    <property type="entry name" value="C2_dom"/>
</dbReference>
<keyword evidence="3" id="KW-0472">Membrane</keyword>
<proteinExistence type="predicted"/>
<dbReference type="PRINTS" id="PR00399">
    <property type="entry name" value="SYNAPTOTAGMN"/>
</dbReference>
<dbReference type="SUPFAM" id="SSF49562">
    <property type="entry name" value="C2 domain (Calcium/lipid-binding domain, CaLB)"/>
    <property type="match status" value="2"/>
</dbReference>
<protein>
    <submittedName>
        <fullName evidence="8">Synaptotagmin-like protein 5</fullName>
    </submittedName>
</protein>
<dbReference type="InterPro" id="IPR001565">
    <property type="entry name" value="Synaptotagmin"/>
</dbReference>
<dbReference type="InterPro" id="IPR013083">
    <property type="entry name" value="Znf_RING/FYVE/PHD"/>
</dbReference>
<dbReference type="InterPro" id="IPR035892">
    <property type="entry name" value="C2_domain_sf"/>
</dbReference>
<dbReference type="FunFam" id="3.30.40.10:FF:000018">
    <property type="entry name" value="Synaptotagmin-like 5, isoform CRA_a"/>
    <property type="match status" value="1"/>
</dbReference>
<name>A0AAD9R0N6_ACRCE</name>
<reference evidence="8" key="2">
    <citation type="journal article" date="2023" name="Science">
        <title>Genomic signatures of disease resistance in endangered staghorn corals.</title>
        <authorList>
            <person name="Vollmer S.V."/>
            <person name="Selwyn J.D."/>
            <person name="Despard B.A."/>
            <person name="Roesel C.L."/>
        </authorList>
    </citation>
    <scope>NUCLEOTIDE SEQUENCE</scope>
    <source>
        <strain evidence="8">K2</strain>
    </source>
</reference>
<dbReference type="InterPro" id="IPR041282">
    <property type="entry name" value="FYVE_2"/>
</dbReference>
<dbReference type="EMBL" id="JARQWQ010000007">
    <property type="protein sequence ID" value="KAK2570941.1"/>
    <property type="molecule type" value="Genomic_DNA"/>
</dbReference>
<dbReference type="InterPro" id="IPR010911">
    <property type="entry name" value="Rab_BD"/>
</dbReference>
<feature type="region of interest" description="Disordered" evidence="5">
    <location>
        <begin position="278"/>
        <end position="339"/>
    </location>
</feature>
<keyword evidence="4" id="KW-0175">Coiled coil</keyword>
<evidence type="ECO:0000256" key="4">
    <source>
        <dbReference type="SAM" id="Coils"/>
    </source>
</evidence>
<dbReference type="AlphaFoldDB" id="A0AAD9R0N6"/>
<dbReference type="CDD" id="cd15747">
    <property type="entry name" value="FYVE_Slp3_4_5"/>
    <property type="match status" value="1"/>
</dbReference>
<evidence type="ECO:0000259" key="6">
    <source>
        <dbReference type="PROSITE" id="PS50004"/>
    </source>
</evidence>
<dbReference type="GO" id="GO:0006886">
    <property type="term" value="P:intracellular protein transport"/>
    <property type="evidence" value="ECO:0007669"/>
    <property type="project" value="InterPro"/>
</dbReference>
<dbReference type="GO" id="GO:0005886">
    <property type="term" value="C:plasma membrane"/>
    <property type="evidence" value="ECO:0007669"/>
    <property type="project" value="TreeGrafter"/>
</dbReference>
<feature type="compositionally biased region" description="Polar residues" evidence="5">
    <location>
        <begin position="386"/>
        <end position="399"/>
    </location>
</feature>
<dbReference type="GO" id="GO:0070382">
    <property type="term" value="C:exocytic vesicle"/>
    <property type="evidence" value="ECO:0007669"/>
    <property type="project" value="TreeGrafter"/>
</dbReference>
<dbReference type="GO" id="GO:0031267">
    <property type="term" value="F:small GTPase binding"/>
    <property type="evidence" value="ECO:0007669"/>
    <property type="project" value="InterPro"/>
</dbReference>
<dbReference type="PROSITE" id="PS50004">
    <property type="entry name" value="C2"/>
    <property type="match status" value="1"/>
</dbReference>
<dbReference type="PANTHER" id="PTHR45716">
    <property type="entry name" value="BITESIZE, ISOFORM I"/>
    <property type="match status" value="1"/>
</dbReference>
<evidence type="ECO:0000313" key="8">
    <source>
        <dbReference type="EMBL" id="KAK2570941.1"/>
    </source>
</evidence>
<dbReference type="Gene3D" id="2.60.40.150">
    <property type="entry name" value="C2 domain"/>
    <property type="match status" value="2"/>
</dbReference>
<evidence type="ECO:0000256" key="5">
    <source>
        <dbReference type="SAM" id="MobiDB-lite"/>
    </source>
</evidence>
<comment type="caution">
    <text evidence="8">The sequence shown here is derived from an EMBL/GenBank/DDBJ whole genome shotgun (WGS) entry which is preliminary data.</text>
</comment>
<organism evidence="8 9">
    <name type="scientific">Acropora cervicornis</name>
    <name type="common">Staghorn coral</name>
    <dbReference type="NCBI Taxonomy" id="6130"/>
    <lineage>
        <taxon>Eukaryota</taxon>
        <taxon>Metazoa</taxon>
        <taxon>Cnidaria</taxon>
        <taxon>Anthozoa</taxon>
        <taxon>Hexacorallia</taxon>
        <taxon>Scleractinia</taxon>
        <taxon>Astrocoeniina</taxon>
        <taxon>Acroporidae</taxon>
        <taxon>Acropora</taxon>
    </lineage>
</organism>
<evidence type="ECO:0000256" key="3">
    <source>
        <dbReference type="ARBA" id="ARBA00023136"/>
    </source>
</evidence>
<accession>A0AAD9R0N6</accession>
<dbReference type="Pfam" id="PF02318">
    <property type="entry name" value="FYVE_2"/>
    <property type="match status" value="1"/>
</dbReference>
<dbReference type="GO" id="GO:0006887">
    <property type="term" value="P:exocytosis"/>
    <property type="evidence" value="ECO:0007669"/>
    <property type="project" value="TreeGrafter"/>
</dbReference>
<keyword evidence="2" id="KW-0677">Repeat</keyword>
<keyword evidence="9" id="KW-1185">Reference proteome</keyword>
<dbReference type="InterPro" id="IPR043567">
    <property type="entry name" value="SYTL1-5_C2B"/>
</dbReference>
<feature type="domain" description="C2" evidence="6">
    <location>
        <begin position="667"/>
        <end position="793"/>
    </location>
</feature>
<reference evidence="8" key="1">
    <citation type="journal article" date="2023" name="G3 (Bethesda)">
        <title>Whole genome assembly and annotation of the endangered Caribbean coral Acropora cervicornis.</title>
        <authorList>
            <person name="Selwyn J.D."/>
            <person name="Vollmer S.V."/>
        </authorList>
    </citation>
    <scope>NUCLEOTIDE SEQUENCE</scope>
    <source>
        <strain evidence="8">K2</strain>
    </source>
</reference>
<comment type="subcellular location">
    <subcellularLocation>
        <location evidence="1">Membrane</location>
    </subcellularLocation>
</comment>
<dbReference type="SMART" id="SM00239">
    <property type="entry name" value="C2"/>
    <property type="match status" value="1"/>
</dbReference>
<dbReference type="Pfam" id="PF00168">
    <property type="entry name" value="C2"/>
    <property type="match status" value="2"/>
</dbReference>
<dbReference type="InterPro" id="IPR011011">
    <property type="entry name" value="Znf_FYVE_PHD"/>
</dbReference>
<dbReference type="Proteomes" id="UP001249851">
    <property type="component" value="Unassembled WGS sequence"/>
</dbReference>
<feature type="compositionally biased region" description="Basic and acidic residues" evidence="5">
    <location>
        <begin position="498"/>
        <end position="508"/>
    </location>
</feature>
<feature type="coiled-coil region" evidence="4">
    <location>
        <begin position="24"/>
        <end position="51"/>
    </location>
</feature>
<feature type="domain" description="RabBD" evidence="7">
    <location>
        <begin position="6"/>
        <end position="122"/>
    </location>
</feature>
<feature type="compositionally biased region" description="Basic and acidic residues" evidence="5">
    <location>
        <begin position="309"/>
        <end position="323"/>
    </location>
</feature>
<evidence type="ECO:0000259" key="7">
    <source>
        <dbReference type="PROSITE" id="PS50916"/>
    </source>
</evidence>
<dbReference type="GO" id="GO:0042043">
    <property type="term" value="F:neurexin family protein binding"/>
    <property type="evidence" value="ECO:0007669"/>
    <property type="project" value="TreeGrafter"/>
</dbReference>
<sequence length="822" mass="93254">MVEDIYIDVNYLTESERDAILEVLARDEELRKQEKRRISKLKNELDEIKSRGASEEDIKSARVCARCRTPFGVVFNTGALCPKCEARVCKDCRKENKSKWLCVLCEKIREVRAESGAWFFEEERKKRDRPRLFGSALLRASLRRAKLPSYGSYKESDPGSPPVITQMNLERRAGGLHRPVPVHMSSLAEKGGEEENDQMDEVEVNQNYKQYAKATPVARTVEEEQSDEQEKGSFSSCISTPRGSLVEDVDVKASEEADKEVFGDADAPEETIFDHLPAKDYSETESEEVNVDKGMIEGKEDDEIATENDLSREEVQSSEEKVNNEIATENDLSREKEEVQSFEEKVNNWEIDQKLIEDNSEVTKKEDNVEVISSWHQVAYEWTESDPGNSAQDTQSSKELLNVRPASPDSETTGEFFTPAASPFHSGPATPALSDRGQSEGETGSASEIFVDAGEATPIERGATPVIELSEKDGGEENAVDGAVTQPEITCESEVPDDGAKQEEDHRTPVPNDDTNSVDQAFAFYGKENPHLSHRTLQDQLNILSMGSRESIVSYYSDAGEGRFGNIPVTGEILFGLKYDKKKNQLQFKIGFDEMLTRSLWLTMWNHDTFGHNDFLGEVMLPLDTYQESGFSWDDPTPNWYPLHERRVEPSLMTYCGDLTFLLMFEPEKENQKDKKKKKKKLGGKLHIKLKEARNLPAKDSSGFSDPFVKSYLLPDTSKKTKQKTHVVKKNLNPVWDFYYTYGNQTLEELRNRVLELTVWDYDRGSSNDFLGGLRLGLGNKSEPWDDSQGLEIQAWQLMLDRPNQWHEYTLNLRSSMNSQTD</sequence>
<dbReference type="Gene3D" id="3.30.40.10">
    <property type="entry name" value="Zinc/RING finger domain, C3HC4 (zinc finger)"/>
    <property type="match status" value="1"/>
</dbReference>
<evidence type="ECO:0000256" key="1">
    <source>
        <dbReference type="ARBA" id="ARBA00004370"/>
    </source>
</evidence>
<feature type="compositionally biased region" description="Polar residues" evidence="5">
    <location>
        <begin position="232"/>
        <end position="241"/>
    </location>
</feature>
<evidence type="ECO:0000256" key="2">
    <source>
        <dbReference type="ARBA" id="ARBA00022737"/>
    </source>
</evidence>
<dbReference type="CDD" id="cd04020">
    <property type="entry name" value="C2B_SLP_1-2-3-4"/>
    <property type="match status" value="1"/>
</dbReference>
<dbReference type="PRINTS" id="PR00360">
    <property type="entry name" value="C2DOMAIN"/>
</dbReference>
<dbReference type="PANTHER" id="PTHR45716:SF2">
    <property type="entry name" value="BITESIZE, ISOFORM I"/>
    <property type="match status" value="1"/>
</dbReference>
<gene>
    <name evidence="8" type="ORF">P5673_004661</name>
</gene>
<feature type="region of interest" description="Disordered" evidence="5">
    <location>
        <begin position="383"/>
        <end position="515"/>
    </location>
</feature>
<evidence type="ECO:0000313" key="9">
    <source>
        <dbReference type="Proteomes" id="UP001249851"/>
    </source>
</evidence>
<dbReference type="SUPFAM" id="SSF57903">
    <property type="entry name" value="FYVE/PHD zinc finger"/>
    <property type="match status" value="1"/>
</dbReference>
<feature type="region of interest" description="Disordered" evidence="5">
    <location>
        <begin position="220"/>
        <end position="241"/>
    </location>
</feature>
<dbReference type="PROSITE" id="PS50916">
    <property type="entry name" value="RABBD"/>
    <property type="match status" value="1"/>
</dbReference>